<comment type="caution">
    <text evidence="7">The sequence shown here is derived from an EMBL/GenBank/DDBJ whole genome shotgun (WGS) entry which is preliminary data.</text>
</comment>
<dbReference type="Proteomes" id="UP000298061">
    <property type="component" value="Unassembled WGS sequence"/>
</dbReference>
<evidence type="ECO:0000313" key="8">
    <source>
        <dbReference type="Proteomes" id="UP000298061"/>
    </source>
</evidence>
<reference evidence="7 8" key="1">
    <citation type="submission" date="2019-02" db="EMBL/GenBank/DDBJ databases">
        <title>Genome sequencing of the rare red list fungi Hericium alpestre (H. flagellum).</title>
        <authorList>
            <person name="Buettner E."/>
            <person name="Kellner H."/>
        </authorList>
    </citation>
    <scope>NUCLEOTIDE SEQUENCE [LARGE SCALE GENOMIC DNA]</scope>
    <source>
        <strain evidence="7 8">DSM 108284</strain>
    </source>
</reference>
<dbReference type="Pfam" id="PF03171">
    <property type="entry name" value="2OG-FeII_Oxy"/>
    <property type="match status" value="1"/>
</dbReference>
<evidence type="ECO:0000256" key="2">
    <source>
        <dbReference type="ARBA" id="ARBA00022723"/>
    </source>
</evidence>
<feature type="domain" description="Fe2OG dioxygenase" evidence="6">
    <location>
        <begin position="214"/>
        <end position="317"/>
    </location>
</feature>
<evidence type="ECO:0000256" key="4">
    <source>
        <dbReference type="ARBA" id="ARBA00023004"/>
    </source>
</evidence>
<dbReference type="InterPro" id="IPR027443">
    <property type="entry name" value="IPNS-like_sf"/>
</dbReference>
<gene>
    <name evidence="7" type="ORF">EWM64_g4831</name>
</gene>
<dbReference type="InterPro" id="IPR005123">
    <property type="entry name" value="Oxoglu/Fe-dep_dioxygenase_dom"/>
</dbReference>
<evidence type="ECO:0000256" key="5">
    <source>
        <dbReference type="RuleBase" id="RU003682"/>
    </source>
</evidence>
<dbReference type="GO" id="GO:0046872">
    <property type="term" value="F:metal ion binding"/>
    <property type="evidence" value="ECO:0007669"/>
    <property type="project" value="UniProtKB-KW"/>
</dbReference>
<dbReference type="PRINTS" id="PR00682">
    <property type="entry name" value="IPNSYNTHASE"/>
</dbReference>
<keyword evidence="2 5" id="KW-0479">Metal-binding</keyword>
<dbReference type="STRING" id="135208.A0A4Z0A067"/>
<dbReference type="PROSITE" id="PS51471">
    <property type="entry name" value="FE2OG_OXY"/>
    <property type="match status" value="1"/>
</dbReference>
<keyword evidence="3 5" id="KW-0560">Oxidoreductase</keyword>
<dbReference type="SUPFAM" id="SSF51197">
    <property type="entry name" value="Clavaminate synthase-like"/>
    <property type="match status" value="1"/>
</dbReference>
<dbReference type="Gene3D" id="2.60.120.330">
    <property type="entry name" value="B-lactam Antibiotic, Isopenicillin N Synthase, Chain"/>
    <property type="match status" value="1"/>
</dbReference>
<dbReference type="OrthoDB" id="288590at2759"/>
<dbReference type="Pfam" id="PF14226">
    <property type="entry name" value="DIOX_N"/>
    <property type="match status" value="1"/>
</dbReference>
<name>A0A4Z0A067_9AGAM</name>
<sequence length="357" mass="39608">MTISLVQAAQNADSMFSEIPIIDLQGLSNSDPAVQRALAAEVRHACINVGFFYVKNHGISETTLSHALDSMKTYFSLPTETKTEAWHLLTRHMCKAWLISLLSTTARYQEDAQLQRLQRGPHQQQRPLNRGDMHEGFEFGWEELNASKAANDPKRVNDGAMAGANVWPAAAPGFREAMLSYYHGAVALGKAMFPLFAMALDLSPDYFDDKTKTSAAIMRALHYPPQTGPADDRVIGIGAHSDYECFTILWQEPGIQALQVLNANNQWIDAPPIPGTLVINLGDQFAHWTNDVFKSTVHRAINRSGVERYSIPLFFGTDYDVPLEAIPSCISADRPAHYEVVTAGDYVKEKLKATYGH</sequence>
<evidence type="ECO:0000256" key="1">
    <source>
        <dbReference type="ARBA" id="ARBA00008056"/>
    </source>
</evidence>
<evidence type="ECO:0000259" key="6">
    <source>
        <dbReference type="PROSITE" id="PS51471"/>
    </source>
</evidence>
<dbReference type="InterPro" id="IPR044861">
    <property type="entry name" value="IPNS-like_FE2OG_OXY"/>
</dbReference>
<dbReference type="EMBL" id="SFCI01000544">
    <property type="protein sequence ID" value="TFY79179.1"/>
    <property type="molecule type" value="Genomic_DNA"/>
</dbReference>
<protein>
    <recommendedName>
        <fullName evidence="6">Fe2OG dioxygenase domain-containing protein</fullName>
    </recommendedName>
</protein>
<dbReference type="AlphaFoldDB" id="A0A4Z0A067"/>
<dbReference type="GO" id="GO:0016491">
    <property type="term" value="F:oxidoreductase activity"/>
    <property type="evidence" value="ECO:0007669"/>
    <property type="project" value="UniProtKB-KW"/>
</dbReference>
<keyword evidence="8" id="KW-1185">Reference proteome</keyword>
<proteinExistence type="inferred from homology"/>
<comment type="similarity">
    <text evidence="1 5">Belongs to the iron/ascorbate-dependent oxidoreductase family.</text>
</comment>
<dbReference type="PANTHER" id="PTHR10209">
    <property type="entry name" value="OXIDOREDUCTASE, 2OG-FE II OXYGENASE FAMILY PROTEIN"/>
    <property type="match status" value="1"/>
</dbReference>
<dbReference type="PANTHER" id="PTHR10209:SF881">
    <property type="entry name" value="FI07970P-RELATED"/>
    <property type="match status" value="1"/>
</dbReference>
<organism evidence="7 8">
    <name type="scientific">Hericium alpestre</name>
    <dbReference type="NCBI Taxonomy" id="135208"/>
    <lineage>
        <taxon>Eukaryota</taxon>
        <taxon>Fungi</taxon>
        <taxon>Dikarya</taxon>
        <taxon>Basidiomycota</taxon>
        <taxon>Agaricomycotina</taxon>
        <taxon>Agaricomycetes</taxon>
        <taxon>Russulales</taxon>
        <taxon>Hericiaceae</taxon>
        <taxon>Hericium</taxon>
    </lineage>
</organism>
<keyword evidence="4 5" id="KW-0408">Iron</keyword>
<dbReference type="InterPro" id="IPR026992">
    <property type="entry name" value="DIOX_N"/>
</dbReference>
<accession>A0A4Z0A067</accession>
<evidence type="ECO:0000256" key="3">
    <source>
        <dbReference type="ARBA" id="ARBA00023002"/>
    </source>
</evidence>
<evidence type="ECO:0000313" key="7">
    <source>
        <dbReference type="EMBL" id="TFY79179.1"/>
    </source>
</evidence>